<evidence type="ECO:0000256" key="1">
    <source>
        <dbReference type="ARBA" id="ARBA00012552"/>
    </source>
</evidence>
<dbReference type="PANTHER" id="PTHR18934">
    <property type="entry name" value="ATP-DEPENDENT RNA HELICASE"/>
    <property type="match status" value="1"/>
</dbReference>
<feature type="compositionally biased region" description="Basic residues" evidence="10">
    <location>
        <begin position="1"/>
        <end position="24"/>
    </location>
</feature>
<dbReference type="SMART" id="SM00847">
    <property type="entry name" value="HA2"/>
    <property type="match status" value="1"/>
</dbReference>
<gene>
    <name evidence="13" type="ORF">BZG36_03671</name>
</gene>
<keyword evidence="3" id="KW-0547">Nucleotide-binding</keyword>
<dbReference type="InterPro" id="IPR002464">
    <property type="entry name" value="DNA/RNA_helicase_DEAH_CS"/>
</dbReference>
<dbReference type="SMART" id="SM00487">
    <property type="entry name" value="DEXDc"/>
    <property type="match status" value="1"/>
</dbReference>
<dbReference type="InterPro" id="IPR011545">
    <property type="entry name" value="DEAD/DEAH_box_helicase_dom"/>
</dbReference>
<evidence type="ECO:0000259" key="12">
    <source>
        <dbReference type="PROSITE" id="PS51194"/>
    </source>
</evidence>
<dbReference type="SUPFAM" id="SSF55856">
    <property type="entry name" value="Cytochrome b5-like heme/steroid binding domain"/>
    <property type="match status" value="1"/>
</dbReference>
<evidence type="ECO:0000259" key="11">
    <source>
        <dbReference type="PROSITE" id="PS51192"/>
    </source>
</evidence>
<evidence type="ECO:0000313" key="13">
    <source>
        <dbReference type="EMBL" id="OZJ03853.1"/>
    </source>
</evidence>
<keyword evidence="5" id="KW-0347">Helicase</keyword>
<feature type="compositionally biased region" description="Basic and acidic residues" evidence="10">
    <location>
        <begin position="424"/>
        <end position="433"/>
    </location>
</feature>
<keyword evidence="9" id="KW-0175">Coiled coil</keyword>
<dbReference type="InterPro" id="IPR048333">
    <property type="entry name" value="HA2_WH"/>
</dbReference>
<reference evidence="13 14" key="1">
    <citation type="journal article" date="2017" name="Mycologia">
        <title>Bifiguratus adelaidae, gen. et sp. nov., a new member of Mucoromycotina in endophytic and soil-dwelling habitats.</title>
        <authorList>
            <person name="Torres-Cruz T.J."/>
            <person name="Billingsley Tobias T.L."/>
            <person name="Almatruk M."/>
            <person name="Hesse C."/>
            <person name="Kuske C.R."/>
            <person name="Desiro A."/>
            <person name="Benucci G.M."/>
            <person name="Bonito G."/>
            <person name="Stajich J.E."/>
            <person name="Dunlap C."/>
            <person name="Arnold A.E."/>
            <person name="Porras-Alfaro A."/>
        </authorList>
    </citation>
    <scope>NUCLEOTIDE SEQUENCE [LARGE SCALE GENOMIC DNA]</scope>
    <source>
        <strain evidence="13 14">AZ0501</strain>
    </source>
</reference>
<dbReference type="GO" id="GO:0003724">
    <property type="term" value="F:RNA helicase activity"/>
    <property type="evidence" value="ECO:0007669"/>
    <property type="project" value="UniProtKB-EC"/>
</dbReference>
<feature type="domain" description="Helicase C-terminal" evidence="12">
    <location>
        <begin position="887"/>
        <end position="1063"/>
    </location>
</feature>
<dbReference type="PROSITE" id="PS51194">
    <property type="entry name" value="HELICASE_CTER"/>
    <property type="match status" value="1"/>
</dbReference>
<dbReference type="CDD" id="cd18791">
    <property type="entry name" value="SF2_C_RHA"/>
    <property type="match status" value="1"/>
</dbReference>
<dbReference type="InterPro" id="IPR001650">
    <property type="entry name" value="Helicase_C-like"/>
</dbReference>
<feature type="compositionally biased region" description="Basic and acidic residues" evidence="10">
    <location>
        <begin position="441"/>
        <end position="482"/>
    </location>
</feature>
<keyword evidence="6" id="KW-0067">ATP-binding</keyword>
<dbReference type="Gene3D" id="3.40.50.300">
    <property type="entry name" value="P-loop containing nucleotide triphosphate hydrolases"/>
    <property type="match status" value="2"/>
</dbReference>
<dbReference type="Pfam" id="PF21010">
    <property type="entry name" value="HA2_C"/>
    <property type="match status" value="1"/>
</dbReference>
<keyword evidence="4" id="KW-0378">Hydrolase</keyword>
<proteinExistence type="predicted"/>
<dbReference type="PROSITE" id="PS00690">
    <property type="entry name" value="DEAH_ATP_HELICASE"/>
    <property type="match status" value="1"/>
</dbReference>
<dbReference type="SUPFAM" id="SSF52540">
    <property type="entry name" value="P-loop containing nucleoside triphosphate hydrolases"/>
    <property type="match status" value="1"/>
</dbReference>
<dbReference type="FunFam" id="3.40.50.300:FF:000007">
    <property type="entry name" value="Pre-mRNA-splicing factor ATP-dependent RNA helicase"/>
    <property type="match status" value="1"/>
</dbReference>
<dbReference type="GO" id="GO:0071013">
    <property type="term" value="C:catalytic step 2 spliceosome"/>
    <property type="evidence" value="ECO:0007669"/>
    <property type="project" value="TreeGrafter"/>
</dbReference>
<evidence type="ECO:0000256" key="6">
    <source>
        <dbReference type="ARBA" id="ARBA00022840"/>
    </source>
</evidence>
<dbReference type="Pfam" id="PF07717">
    <property type="entry name" value="OB_NTP_bind"/>
    <property type="match status" value="1"/>
</dbReference>
<dbReference type="InterPro" id="IPR014001">
    <property type="entry name" value="Helicase_ATP-bd"/>
</dbReference>
<comment type="catalytic activity">
    <reaction evidence="8">
        <text>ATP + H2O = ADP + phosphate + H(+)</text>
        <dbReference type="Rhea" id="RHEA:13065"/>
        <dbReference type="ChEBI" id="CHEBI:15377"/>
        <dbReference type="ChEBI" id="CHEBI:15378"/>
        <dbReference type="ChEBI" id="CHEBI:30616"/>
        <dbReference type="ChEBI" id="CHEBI:43474"/>
        <dbReference type="ChEBI" id="CHEBI:456216"/>
        <dbReference type="EC" id="3.6.4.13"/>
    </reaction>
</comment>
<dbReference type="GO" id="GO:0008380">
    <property type="term" value="P:RNA splicing"/>
    <property type="evidence" value="ECO:0007669"/>
    <property type="project" value="UniProtKB-KW"/>
</dbReference>
<dbReference type="GO" id="GO:0003723">
    <property type="term" value="F:RNA binding"/>
    <property type="evidence" value="ECO:0007669"/>
    <property type="project" value="TreeGrafter"/>
</dbReference>
<feature type="region of interest" description="Disordered" evidence="10">
    <location>
        <begin position="1"/>
        <end position="124"/>
    </location>
</feature>
<dbReference type="Pfam" id="PF04408">
    <property type="entry name" value="WHD_HA2"/>
    <property type="match status" value="1"/>
</dbReference>
<evidence type="ECO:0000256" key="10">
    <source>
        <dbReference type="SAM" id="MobiDB-lite"/>
    </source>
</evidence>
<dbReference type="GO" id="GO:0005524">
    <property type="term" value="F:ATP binding"/>
    <property type="evidence" value="ECO:0007669"/>
    <property type="project" value="UniProtKB-KW"/>
</dbReference>
<feature type="compositionally biased region" description="Polar residues" evidence="10">
    <location>
        <begin position="79"/>
        <end position="99"/>
    </location>
</feature>
<dbReference type="Pfam" id="PF10252">
    <property type="entry name" value="PP28"/>
    <property type="match status" value="1"/>
</dbReference>
<evidence type="ECO:0000256" key="7">
    <source>
        <dbReference type="ARBA" id="ARBA00023187"/>
    </source>
</evidence>
<dbReference type="PANTHER" id="PTHR18934:SF83">
    <property type="entry name" value="PRE-MRNA-SPLICING FACTOR ATP-DEPENDENT RNA HELICASE DHX16"/>
    <property type="match status" value="1"/>
</dbReference>
<dbReference type="PROSITE" id="PS51192">
    <property type="entry name" value="HELICASE_ATP_BIND_1"/>
    <property type="match status" value="1"/>
</dbReference>
<dbReference type="InterPro" id="IPR019380">
    <property type="entry name" value="Casein_kinase_sb_PP28"/>
</dbReference>
<feature type="coiled-coil region" evidence="9">
    <location>
        <begin position="660"/>
        <end position="687"/>
    </location>
</feature>
<dbReference type="Proteomes" id="UP000242875">
    <property type="component" value="Unassembled WGS sequence"/>
</dbReference>
<dbReference type="InterPro" id="IPR036400">
    <property type="entry name" value="Cyt_B5-like_heme/steroid_sf"/>
</dbReference>
<dbReference type="SMART" id="SM00490">
    <property type="entry name" value="HELICc"/>
    <property type="match status" value="1"/>
</dbReference>
<feature type="domain" description="Helicase ATP-binding" evidence="11">
    <location>
        <begin position="701"/>
        <end position="865"/>
    </location>
</feature>
<name>A0A261XZT2_9FUNG</name>
<dbReference type="OrthoDB" id="10253254at2759"/>
<dbReference type="FunFam" id="3.40.50.300:FF:000594">
    <property type="entry name" value="Pre-mRNA-splicing factor ATP-dependent RNA helicase"/>
    <property type="match status" value="1"/>
</dbReference>
<evidence type="ECO:0000256" key="9">
    <source>
        <dbReference type="SAM" id="Coils"/>
    </source>
</evidence>
<evidence type="ECO:0000256" key="8">
    <source>
        <dbReference type="ARBA" id="ARBA00047984"/>
    </source>
</evidence>
<dbReference type="EC" id="3.6.4.13" evidence="1"/>
<dbReference type="GO" id="GO:0005684">
    <property type="term" value="C:U2-type spliceosomal complex"/>
    <property type="evidence" value="ECO:0007669"/>
    <property type="project" value="UniProtKB-ARBA"/>
</dbReference>
<sequence>MPPGRGRGRGKHNKPQRGGGKHFSRNLAPLESEDGPWEHRKKKDDDEDNSEEEEEEESDNSDKESDEEDAGDEEDQNKTKSTSAVQIENPNRATKTNVKASEMDLEGPRPLSRREREEKEKAEARARYWKLHEQGKTEQAQKDMARLAIIRQQREEAAKRREAEKQAKEEEAKRKLEMRRARGPYGNFAGHDASRGLAKGSFDKDMLADPEGPIDKLEDLTADEWESLREWEQHFMGKYLLVGKFVENDGSPFFQNLLVIPVPEDLEMELISYCIQHHVKTSNAPTSVAWMLMIGRLFGMSESSLVDYMIALATSAKSADALFAQLQTADIPNTNEAQHFAHELFARAPRKSGGKAEKADRLARKKAAAETKNLTSRNQSYGILRDDDDIVADSKKHNSEKKAKLKKKQLDATAWEKSDEEDNDTKAKNGLRAEEEEDEYLREQREQEEDMKERDEFAKRLKEKDKERTKKVIEDRSSSDKTDATYRRNLADDINARRAALPAIRERSRQEYLKMREQDQLDKLRFKVMDEEALFRGENLSKREIREHEYNKKVLELAEQRLRIDDKTDGYTMPEDYITEKGKIDRKRKHDVLYKRYEENDRTGPGKNEKFLSEQDVWESEQMAHSLYRKPAIGVQEEDEYEYVFDDDQKIDFVLAATMNKQENAEVEEMLAKVDAAERKAQSIQDVRKSLPIYQYRKQLLEAVEQHQVLVIVGETGSGKTTQLPQYLHEAGYTRNGLKVGCTQPRRVAAMSVAARVAEEMGVKLGYEVGYSIRFEDCTSDKTIVKYMTDGMLLREFLTEPDLGGYSCLIIDEAHERTLSTDILFGLVKDIARFRPDLKLLISSATMDAPKFAEYFDGAPIFYIPGRPYPVEVYYTKAPEANYLWAAITQVLTIHITQGPGDILVFLTGQEEIEAANEGLLQACRTLGSKIAELIICPIYANLPSEQQGKIFEPTPEGARKVILATNIAETSITVDGVSFVIDPGFSKEKSYNPRTGMESLVVTPCSRASAMQRAGRAGRTGPGKCFRLYTQWAFNNELEANSIPEIQRTNLGMVVLLLKSLGINDLLNFDFMDPPPSETLIRALEQLYALGALNDKGELTKMGRRMAEIPADPMISKTILAAEKYQCTEEVVSICAMLGVQSSIFYRPKDKKFHADKAHQNLVKPGGDHLMLLNIWDQWVDTNYSMQWCYENFIQYKTMSKARDVRDQLVALLDRVECSLTSNPNPNDTTPIQKAITAGFFYNSARLQKSGDSYRTVKHAQTVYIHPSSSMVEAKPKWCLYFELVLTSKEYMRQVLQIQPEWLLEVAPHYYKQSELDNLDDRKKMPKQPKQ</sequence>
<dbReference type="InterPro" id="IPR011709">
    <property type="entry name" value="DEAD-box_helicase_OB_fold"/>
</dbReference>
<accession>A0A261XZT2</accession>
<dbReference type="Pfam" id="PF00271">
    <property type="entry name" value="Helicase_C"/>
    <property type="match status" value="1"/>
</dbReference>
<dbReference type="EMBL" id="MVBO01000065">
    <property type="protein sequence ID" value="OZJ03853.1"/>
    <property type="molecule type" value="Genomic_DNA"/>
</dbReference>
<evidence type="ECO:0000256" key="3">
    <source>
        <dbReference type="ARBA" id="ARBA00022741"/>
    </source>
</evidence>
<keyword evidence="14" id="KW-1185">Reference proteome</keyword>
<comment type="caution">
    <text evidence="13">The sequence shown here is derived from an EMBL/GenBank/DDBJ whole genome shotgun (WGS) entry which is preliminary data.</text>
</comment>
<dbReference type="Gene3D" id="1.20.120.1080">
    <property type="match status" value="1"/>
</dbReference>
<dbReference type="InterPro" id="IPR007502">
    <property type="entry name" value="Helicase-assoc_dom"/>
</dbReference>
<feature type="compositionally biased region" description="Basic and acidic residues" evidence="10">
    <location>
        <begin position="395"/>
        <end position="417"/>
    </location>
</feature>
<evidence type="ECO:0000256" key="2">
    <source>
        <dbReference type="ARBA" id="ARBA00022664"/>
    </source>
</evidence>
<dbReference type="GO" id="GO:0006397">
    <property type="term" value="P:mRNA processing"/>
    <property type="evidence" value="ECO:0007669"/>
    <property type="project" value="UniProtKB-KW"/>
</dbReference>
<evidence type="ECO:0000313" key="14">
    <source>
        <dbReference type="Proteomes" id="UP000242875"/>
    </source>
</evidence>
<feature type="compositionally biased region" description="Acidic residues" evidence="10">
    <location>
        <begin position="45"/>
        <end position="75"/>
    </location>
</feature>
<keyword evidence="7" id="KW-0508">mRNA splicing</keyword>
<feature type="region of interest" description="Disordered" evidence="10">
    <location>
        <begin position="395"/>
        <end position="482"/>
    </location>
</feature>
<dbReference type="GO" id="GO:0016787">
    <property type="term" value="F:hydrolase activity"/>
    <property type="evidence" value="ECO:0007669"/>
    <property type="project" value="UniProtKB-KW"/>
</dbReference>
<dbReference type="Gene3D" id="3.10.120.10">
    <property type="entry name" value="Cytochrome b5-like heme/steroid binding domain"/>
    <property type="match status" value="1"/>
</dbReference>
<protein>
    <recommendedName>
        <fullName evidence="1">RNA helicase</fullName>
        <ecNumber evidence="1">3.6.4.13</ecNumber>
    </recommendedName>
</protein>
<organism evidence="13 14">
    <name type="scientific">Bifiguratus adelaidae</name>
    <dbReference type="NCBI Taxonomy" id="1938954"/>
    <lineage>
        <taxon>Eukaryota</taxon>
        <taxon>Fungi</taxon>
        <taxon>Fungi incertae sedis</taxon>
        <taxon>Mucoromycota</taxon>
        <taxon>Mucoromycotina</taxon>
        <taxon>Endogonomycetes</taxon>
        <taxon>Endogonales</taxon>
        <taxon>Endogonales incertae sedis</taxon>
        <taxon>Bifiguratus</taxon>
    </lineage>
</organism>
<evidence type="ECO:0000256" key="4">
    <source>
        <dbReference type="ARBA" id="ARBA00022801"/>
    </source>
</evidence>
<dbReference type="InterPro" id="IPR027417">
    <property type="entry name" value="P-loop_NTPase"/>
</dbReference>
<feature type="compositionally biased region" description="Basic and acidic residues" evidence="10">
    <location>
        <begin position="112"/>
        <end position="124"/>
    </location>
</feature>
<evidence type="ECO:0000256" key="5">
    <source>
        <dbReference type="ARBA" id="ARBA00022806"/>
    </source>
</evidence>
<dbReference type="Pfam" id="PF00270">
    <property type="entry name" value="DEAD"/>
    <property type="match status" value="1"/>
</dbReference>
<dbReference type="FunFam" id="1.20.120.1080:FF:000001">
    <property type="entry name" value="Pre-mRNA-splicing factor ATP-dependent RNA helicase"/>
    <property type="match status" value="1"/>
</dbReference>
<keyword evidence="2" id="KW-0507">mRNA processing</keyword>